<reference evidence="15 16" key="1">
    <citation type="submission" date="2018-04" db="EMBL/GenBank/DDBJ databases">
        <title>Complete genome sequence of Hydrogenophilus thermoluteolus TH-1.</title>
        <authorList>
            <person name="Arai H."/>
        </authorList>
    </citation>
    <scope>NUCLEOTIDE SEQUENCE [LARGE SCALE GENOMIC DNA]</scope>
    <source>
        <strain evidence="15 16">TH-1</strain>
    </source>
</reference>
<keyword evidence="8 13" id="KW-0460">Magnesium</keyword>
<dbReference type="InterPro" id="IPR050829">
    <property type="entry name" value="CorA_MIT"/>
</dbReference>
<keyword evidence="7 13" id="KW-0812">Transmembrane</keyword>
<accession>A0A2Z6DZG9</accession>
<comment type="similarity">
    <text evidence="2 13">Belongs to the CorA metal ion transporter (MIT) (TC 1.A.35) family.</text>
</comment>
<evidence type="ECO:0000256" key="3">
    <source>
        <dbReference type="ARBA" id="ARBA00019439"/>
    </source>
</evidence>
<dbReference type="Gene3D" id="1.20.58.340">
    <property type="entry name" value="Magnesium transport protein CorA, transmembrane region"/>
    <property type="match status" value="1"/>
</dbReference>
<comment type="function">
    <text evidence="13">Mediates influx of magnesium ions.</text>
</comment>
<keyword evidence="4 13" id="KW-0813">Transport</keyword>
<evidence type="ECO:0000256" key="10">
    <source>
        <dbReference type="ARBA" id="ARBA00023065"/>
    </source>
</evidence>
<dbReference type="RefSeq" id="WP_119335450.1">
    <property type="nucleotide sequence ID" value="NZ_AP018558.1"/>
</dbReference>
<dbReference type="NCBIfam" id="TIGR00383">
    <property type="entry name" value="corA"/>
    <property type="match status" value="1"/>
</dbReference>
<dbReference type="SUPFAM" id="SSF144083">
    <property type="entry name" value="Magnesium transport protein CorA, transmembrane region"/>
    <property type="match status" value="1"/>
</dbReference>
<name>A0A2Z6DZG9_HYDTE</name>
<evidence type="ECO:0000313" key="15">
    <source>
        <dbReference type="EMBL" id="BBD77738.1"/>
    </source>
</evidence>
<evidence type="ECO:0000256" key="1">
    <source>
        <dbReference type="ARBA" id="ARBA00004429"/>
    </source>
</evidence>
<evidence type="ECO:0000256" key="4">
    <source>
        <dbReference type="ARBA" id="ARBA00022448"/>
    </source>
</evidence>
<dbReference type="OrthoDB" id="5296815at2"/>
<dbReference type="Proteomes" id="UP000262004">
    <property type="component" value="Chromosome"/>
</dbReference>
<dbReference type="CDD" id="cd12835">
    <property type="entry name" value="EcCorA-like_1"/>
    <property type="match status" value="1"/>
</dbReference>
<keyword evidence="10 13" id="KW-0406">Ion transport</keyword>
<dbReference type="PANTHER" id="PTHR47685:SF1">
    <property type="entry name" value="MAGNESIUM TRANSPORT PROTEIN CORA"/>
    <property type="match status" value="1"/>
</dbReference>
<dbReference type="Gene3D" id="3.30.460.20">
    <property type="entry name" value="CorA soluble domain-like"/>
    <property type="match status" value="1"/>
</dbReference>
<comment type="catalytic activity">
    <reaction evidence="12">
        <text>Mg(2+)(in) = Mg(2+)(out)</text>
        <dbReference type="Rhea" id="RHEA:29827"/>
        <dbReference type="ChEBI" id="CHEBI:18420"/>
    </reaction>
</comment>
<protein>
    <recommendedName>
        <fullName evidence="3 13">Magnesium transport protein CorA</fullName>
    </recommendedName>
</protein>
<keyword evidence="14" id="KW-0175">Coiled coil</keyword>
<evidence type="ECO:0000256" key="14">
    <source>
        <dbReference type="SAM" id="Coils"/>
    </source>
</evidence>
<feature type="coiled-coil region" evidence="14">
    <location>
        <begin position="138"/>
        <end position="226"/>
    </location>
</feature>
<dbReference type="GO" id="GO:0005886">
    <property type="term" value="C:plasma membrane"/>
    <property type="evidence" value="ECO:0007669"/>
    <property type="project" value="UniProtKB-SubCell"/>
</dbReference>
<keyword evidence="9 13" id="KW-1133">Transmembrane helix</keyword>
<evidence type="ECO:0000256" key="11">
    <source>
        <dbReference type="ARBA" id="ARBA00023136"/>
    </source>
</evidence>
<evidence type="ECO:0000256" key="7">
    <source>
        <dbReference type="ARBA" id="ARBA00022692"/>
    </source>
</evidence>
<dbReference type="InterPro" id="IPR045863">
    <property type="entry name" value="CorA_TM1_TM2"/>
</dbReference>
<dbReference type="InterPro" id="IPR002523">
    <property type="entry name" value="MgTranspt_CorA/ZnTranspt_ZntB"/>
</dbReference>
<dbReference type="KEGG" id="htl:HPTL_1476"/>
<evidence type="ECO:0000256" key="13">
    <source>
        <dbReference type="RuleBase" id="RU362010"/>
    </source>
</evidence>
<gene>
    <name evidence="13" type="primary">corA</name>
    <name evidence="15" type="ORF">HPTL_1476</name>
</gene>
<dbReference type="PANTHER" id="PTHR47685">
    <property type="entry name" value="MAGNESIUM TRANSPORT PROTEIN CORA"/>
    <property type="match status" value="1"/>
</dbReference>
<organism evidence="15 16">
    <name type="scientific">Hydrogenophilus thermoluteolus</name>
    <name type="common">Pseudomonas hydrogenothermophila</name>
    <dbReference type="NCBI Taxonomy" id="297"/>
    <lineage>
        <taxon>Bacteria</taxon>
        <taxon>Pseudomonadati</taxon>
        <taxon>Pseudomonadota</taxon>
        <taxon>Hydrogenophilia</taxon>
        <taxon>Hydrogenophilales</taxon>
        <taxon>Hydrogenophilaceae</taxon>
        <taxon>Hydrogenophilus</taxon>
    </lineage>
</organism>
<evidence type="ECO:0000256" key="6">
    <source>
        <dbReference type="ARBA" id="ARBA00022519"/>
    </source>
</evidence>
<keyword evidence="16" id="KW-1185">Reference proteome</keyword>
<sequence>MLRAFTSKNGCLSELRLPENASERPDSLNVALWIDAIDPSPEERSQIERIINAELPDVDDVEEIEASARFFEDQQGLHIHSLFLAQEEGRHITSTVAFILQPQRLITFREEELADFRLLRMRARHGQIPASDPMTLLVTILEQKVENLADTIEDLHRRLEDVSVMVLEEENADLEEAIDRLAKIENSNGRIRLCLMDTQRALGYLLRQLKNSNPELQENCRETMRDIETLMSHTTFVFEKVNFLMDSAQGFINIQQNQIIKIFSIAAVVFLPPTLVASIYGMNFDHMPELHWELGYPLALLMMVISGIAPYLYFKRKGWL</sequence>
<dbReference type="GO" id="GO:0015095">
    <property type="term" value="F:magnesium ion transmembrane transporter activity"/>
    <property type="evidence" value="ECO:0007669"/>
    <property type="project" value="UniProtKB-UniRule"/>
</dbReference>
<evidence type="ECO:0000256" key="12">
    <source>
        <dbReference type="ARBA" id="ARBA00034269"/>
    </source>
</evidence>
<dbReference type="InterPro" id="IPR004488">
    <property type="entry name" value="Mg/Co-transport_prot_CorA"/>
</dbReference>
<evidence type="ECO:0000256" key="5">
    <source>
        <dbReference type="ARBA" id="ARBA00022475"/>
    </source>
</evidence>
<dbReference type="SUPFAM" id="SSF143865">
    <property type="entry name" value="CorA soluble domain-like"/>
    <property type="match status" value="1"/>
</dbReference>
<feature type="transmembrane region" description="Helical" evidence="13">
    <location>
        <begin position="262"/>
        <end position="282"/>
    </location>
</feature>
<evidence type="ECO:0000256" key="8">
    <source>
        <dbReference type="ARBA" id="ARBA00022842"/>
    </source>
</evidence>
<dbReference type="Pfam" id="PF01544">
    <property type="entry name" value="CorA"/>
    <property type="match status" value="1"/>
</dbReference>
<evidence type="ECO:0000256" key="9">
    <source>
        <dbReference type="ARBA" id="ARBA00022989"/>
    </source>
</evidence>
<evidence type="ECO:0000313" key="16">
    <source>
        <dbReference type="Proteomes" id="UP000262004"/>
    </source>
</evidence>
<dbReference type="EMBL" id="AP018558">
    <property type="protein sequence ID" value="BBD77738.1"/>
    <property type="molecule type" value="Genomic_DNA"/>
</dbReference>
<feature type="transmembrane region" description="Helical" evidence="13">
    <location>
        <begin position="294"/>
        <end position="314"/>
    </location>
</feature>
<keyword evidence="6" id="KW-0997">Cell inner membrane</keyword>
<dbReference type="InterPro" id="IPR045861">
    <property type="entry name" value="CorA_cytoplasmic_dom"/>
</dbReference>
<keyword evidence="5 13" id="KW-1003">Cell membrane</keyword>
<evidence type="ECO:0000256" key="2">
    <source>
        <dbReference type="ARBA" id="ARBA00009765"/>
    </source>
</evidence>
<dbReference type="GO" id="GO:0015099">
    <property type="term" value="F:nickel cation transmembrane transporter activity"/>
    <property type="evidence" value="ECO:0007669"/>
    <property type="project" value="TreeGrafter"/>
</dbReference>
<comment type="subcellular location">
    <subcellularLocation>
        <location evidence="1">Cell inner membrane</location>
        <topology evidence="1">Multi-pass membrane protein</topology>
    </subcellularLocation>
    <subcellularLocation>
        <location evidence="13">Membrane</location>
        <topology evidence="13">Multi-pass membrane protein</topology>
    </subcellularLocation>
</comment>
<dbReference type="FunFam" id="1.20.58.340:FF:000001">
    <property type="entry name" value="Magnesium transport protein CorA"/>
    <property type="match status" value="1"/>
</dbReference>
<keyword evidence="11 13" id="KW-0472">Membrane</keyword>
<dbReference type="GO" id="GO:0015087">
    <property type="term" value="F:cobalt ion transmembrane transporter activity"/>
    <property type="evidence" value="ECO:0007669"/>
    <property type="project" value="UniProtKB-UniRule"/>
</dbReference>
<proteinExistence type="inferred from homology"/>
<dbReference type="AlphaFoldDB" id="A0A2Z6DZG9"/>